<dbReference type="InterPro" id="IPR042100">
    <property type="entry name" value="Bug_dom1"/>
</dbReference>
<feature type="signal peptide" evidence="2">
    <location>
        <begin position="1"/>
        <end position="22"/>
    </location>
</feature>
<dbReference type="OrthoDB" id="8678477at2"/>
<dbReference type="InterPro" id="IPR005064">
    <property type="entry name" value="BUG"/>
</dbReference>
<dbReference type="EMBL" id="SGXC01000003">
    <property type="protein sequence ID" value="RZS78851.1"/>
    <property type="molecule type" value="Genomic_DNA"/>
</dbReference>
<protein>
    <submittedName>
        <fullName evidence="3">Tripartite-type tricarboxylate transporter receptor subunit TctC</fullName>
    </submittedName>
</protein>
<dbReference type="Gene3D" id="3.40.190.10">
    <property type="entry name" value="Periplasmic binding protein-like II"/>
    <property type="match status" value="1"/>
</dbReference>
<dbReference type="PANTHER" id="PTHR42928">
    <property type="entry name" value="TRICARBOXYLATE-BINDING PROTEIN"/>
    <property type="match status" value="1"/>
</dbReference>
<evidence type="ECO:0000313" key="3">
    <source>
        <dbReference type="EMBL" id="RZS78851.1"/>
    </source>
</evidence>
<evidence type="ECO:0000256" key="1">
    <source>
        <dbReference type="ARBA" id="ARBA00006987"/>
    </source>
</evidence>
<dbReference type="Gene3D" id="3.40.190.150">
    <property type="entry name" value="Bordetella uptake gene, domain 1"/>
    <property type="match status" value="1"/>
</dbReference>
<comment type="similarity">
    <text evidence="1">Belongs to the UPF0065 (bug) family.</text>
</comment>
<evidence type="ECO:0000256" key="2">
    <source>
        <dbReference type="SAM" id="SignalP"/>
    </source>
</evidence>
<dbReference type="PIRSF" id="PIRSF017082">
    <property type="entry name" value="YflP"/>
    <property type="match status" value="1"/>
</dbReference>
<name>A0A4Q7NAD0_9BURK</name>
<proteinExistence type="inferred from homology"/>
<keyword evidence="4" id="KW-1185">Reference proteome</keyword>
<dbReference type="CDD" id="cd13578">
    <property type="entry name" value="PBP2_Bug27"/>
    <property type="match status" value="1"/>
</dbReference>
<dbReference type="SUPFAM" id="SSF53850">
    <property type="entry name" value="Periplasmic binding protein-like II"/>
    <property type="match status" value="1"/>
</dbReference>
<dbReference type="PANTHER" id="PTHR42928:SF5">
    <property type="entry name" value="BLR1237 PROTEIN"/>
    <property type="match status" value="1"/>
</dbReference>
<organism evidence="3 4">
    <name type="scientific">Pigmentiphaga kullae</name>
    <dbReference type="NCBI Taxonomy" id="151784"/>
    <lineage>
        <taxon>Bacteria</taxon>
        <taxon>Pseudomonadati</taxon>
        <taxon>Pseudomonadota</taxon>
        <taxon>Betaproteobacteria</taxon>
        <taxon>Burkholderiales</taxon>
        <taxon>Alcaligenaceae</taxon>
        <taxon>Pigmentiphaga</taxon>
    </lineage>
</organism>
<dbReference type="AlphaFoldDB" id="A0A4Q7NAD0"/>
<dbReference type="Proteomes" id="UP000292445">
    <property type="component" value="Unassembled WGS sequence"/>
</dbReference>
<accession>A0A4Q7NAD0</accession>
<dbReference type="Pfam" id="PF03401">
    <property type="entry name" value="TctC"/>
    <property type="match status" value="1"/>
</dbReference>
<gene>
    <name evidence="3" type="ORF">EV675_5508</name>
</gene>
<keyword evidence="3" id="KW-0675">Receptor</keyword>
<comment type="caution">
    <text evidence="3">The sequence shown here is derived from an EMBL/GenBank/DDBJ whole genome shotgun (WGS) entry which is preliminary data.</text>
</comment>
<keyword evidence="2" id="KW-0732">Signal</keyword>
<evidence type="ECO:0000313" key="4">
    <source>
        <dbReference type="Proteomes" id="UP000292445"/>
    </source>
</evidence>
<reference evidence="3 4" key="1">
    <citation type="submission" date="2019-02" db="EMBL/GenBank/DDBJ databases">
        <title>Genomic Encyclopedia of Type Strains, Phase IV (KMG-IV): sequencing the most valuable type-strain genomes for metagenomic binning, comparative biology and taxonomic classification.</title>
        <authorList>
            <person name="Goeker M."/>
        </authorList>
    </citation>
    <scope>NUCLEOTIDE SEQUENCE [LARGE SCALE GENOMIC DNA]</scope>
    <source>
        <strain evidence="3 4">K24</strain>
    </source>
</reference>
<feature type="chain" id="PRO_5020327597" evidence="2">
    <location>
        <begin position="23"/>
        <end position="322"/>
    </location>
</feature>
<dbReference type="RefSeq" id="WP_130361797.1">
    <property type="nucleotide sequence ID" value="NZ_SGXC01000003.1"/>
</dbReference>
<sequence length="322" mass="34126">MKRIHGMAWAAPLLAFSLHAGAAETYPERPVKVIVPFEPGGFTDVVARVVTQQLSSALGQSFIVENKPGAGSTIGTDFVAKAAPDGYTLEIVSTNHVTSHRLYKNLDYDPIKSFTPIAKLADSPYVLFVNTKLPVQSVQELIALSRSNGAHIRYASSGNGSTQHLMGALFLAKSGARLEHVPYRGSGGAMKDLAAGFVETSFAAVSNGLPHVKSGKIKALGVTSTRRNAQLPDVPSLAEAGVPDYDAVVWLALLGPAGMPRNIVSRLNEAVRAGLSKPEAREALAGAGVDVAVSTPEELAQYMAQENTMWGDVIRGLEIRID</sequence>